<evidence type="ECO:0000313" key="1">
    <source>
        <dbReference type="EMBL" id="KNZ48258.1"/>
    </source>
</evidence>
<comment type="caution">
    <text evidence="1">The sequence shown here is derived from an EMBL/GenBank/DDBJ whole genome shotgun (WGS) entry which is preliminary data.</text>
</comment>
<protein>
    <submittedName>
        <fullName evidence="1">Uncharacterized protein</fullName>
    </submittedName>
</protein>
<proteinExistence type="predicted"/>
<keyword evidence="2" id="KW-1185">Reference proteome</keyword>
<sequence length="116" mass="13335">MCGGLVIFTVGGQRGVTNRKKEYRTEARKVPYLGKFFNGEPGVFNEFLNNLRSSFFDHNRRHRAKVALQNPARLELLGWADTLMSLYQHGLKENIQLSIVMNNVEFDSLQEQCNQS</sequence>
<dbReference type="Proteomes" id="UP000037035">
    <property type="component" value="Unassembled WGS sequence"/>
</dbReference>
<dbReference type="EMBL" id="LAVV01011041">
    <property type="protein sequence ID" value="KNZ48258.1"/>
    <property type="molecule type" value="Genomic_DNA"/>
</dbReference>
<name>A0A0L6UIB7_9BASI</name>
<accession>A0A0L6UIB7</accession>
<reference evidence="1 2" key="1">
    <citation type="submission" date="2015-08" db="EMBL/GenBank/DDBJ databases">
        <title>Next Generation Sequencing and Analysis of the Genome of Puccinia sorghi L Schw, the Causal Agent of Maize Common Rust.</title>
        <authorList>
            <person name="Rochi L."/>
            <person name="Burguener G."/>
            <person name="Darino M."/>
            <person name="Turjanski A."/>
            <person name="Kreff E."/>
            <person name="Dieguez M.J."/>
            <person name="Sacco F."/>
        </authorList>
    </citation>
    <scope>NUCLEOTIDE SEQUENCE [LARGE SCALE GENOMIC DNA]</scope>
    <source>
        <strain evidence="1 2">RO10H11247</strain>
    </source>
</reference>
<dbReference type="VEuPathDB" id="FungiDB:VP01_5790g1"/>
<dbReference type="AlphaFoldDB" id="A0A0L6UIB7"/>
<organism evidence="1 2">
    <name type="scientific">Puccinia sorghi</name>
    <dbReference type="NCBI Taxonomy" id="27349"/>
    <lineage>
        <taxon>Eukaryota</taxon>
        <taxon>Fungi</taxon>
        <taxon>Dikarya</taxon>
        <taxon>Basidiomycota</taxon>
        <taxon>Pucciniomycotina</taxon>
        <taxon>Pucciniomycetes</taxon>
        <taxon>Pucciniales</taxon>
        <taxon>Pucciniaceae</taxon>
        <taxon>Puccinia</taxon>
    </lineage>
</organism>
<evidence type="ECO:0000313" key="2">
    <source>
        <dbReference type="Proteomes" id="UP000037035"/>
    </source>
</evidence>
<gene>
    <name evidence="1" type="ORF">VP01_5790g1</name>
</gene>